<protein>
    <submittedName>
        <fullName evidence="2">Uncharacterized protein</fullName>
    </submittedName>
</protein>
<keyword evidence="3" id="KW-1185">Reference proteome</keyword>
<dbReference type="Proteomes" id="UP001358586">
    <property type="component" value="Chromosome 7"/>
</dbReference>
<feature type="region of interest" description="Disordered" evidence="1">
    <location>
        <begin position="1"/>
        <end position="81"/>
    </location>
</feature>
<gene>
    <name evidence="2" type="ORF">PVK06_024254</name>
</gene>
<evidence type="ECO:0000256" key="1">
    <source>
        <dbReference type="SAM" id="MobiDB-lite"/>
    </source>
</evidence>
<accession>A0ABR0PDA0</accession>
<evidence type="ECO:0000313" key="2">
    <source>
        <dbReference type="EMBL" id="KAK5819277.1"/>
    </source>
</evidence>
<comment type="caution">
    <text evidence="2">The sequence shown here is derived from an EMBL/GenBank/DDBJ whole genome shotgun (WGS) entry which is preliminary data.</text>
</comment>
<feature type="compositionally biased region" description="Basic residues" evidence="1">
    <location>
        <begin position="1"/>
        <end position="13"/>
    </location>
</feature>
<feature type="compositionally biased region" description="Basic and acidic residues" evidence="1">
    <location>
        <begin position="43"/>
        <end position="61"/>
    </location>
</feature>
<sequence>MDAPRAAKKQSVKKKTEGKPTQWQRRLGRDEAEAIQWLTRSSDSSKGEDNKKKEATTKGNEEGEAADDEASKDCEVTPQNETIEDIATSTHLTSENVDPGEQSLLLRRKLEKKIVPK</sequence>
<proteinExistence type="predicted"/>
<organism evidence="2 3">
    <name type="scientific">Gossypium arboreum</name>
    <name type="common">Tree cotton</name>
    <name type="synonym">Gossypium nanking</name>
    <dbReference type="NCBI Taxonomy" id="29729"/>
    <lineage>
        <taxon>Eukaryota</taxon>
        <taxon>Viridiplantae</taxon>
        <taxon>Streptophyta</taxon>
        <taxon>Embryophyta</taxon>
        <taxon>Tracheophyta</taxon>
        <taxon>Spermatophyta</taxon>
        <taxon>Magnoliopsida</taxon>
        <taxon>eudicotyledons</taxon>
        <taxon>Gunneridae</taxon>
        <taxon>Pentapetalae</taxon>
        <taxon>rosids</taxon>
        <taxon>malvids</taxon>
        <taxon>Malvales</taxon>
        <taxon>Malvaceae</taxon>
        <taxon>Malvoideae</taxon>
        <taxon>Gossypium</taxon>
    </lineage>
</organism>
<reference evidence="2 3" key="1">
    <citation type="submission" date="2023-03" db="EMBL/GenBank/DDBJ databases">
        <title>WGS of Gossypium arboreum.</title>
        <authorList>
            <person name="Yu D."/>
        </authorList>
    </citation>
    <scope>NUCLEOTIDE SEQUENCE [LARGE SCALE GENOMIC DNA]</scope>
    <source>
        <tissue evidence="2">Leaf</tissue>
    </source>
</reference>
<evidence type="ECO:0000313" key="3">
    <source>
        <dbReference type="Proteomes" id="UP001358586"/>
    </source>
</evidence>
<dbReference type="EMBL" id="JARKNE010000007">
    <property type="protein sequence ID" value="KAK5819277.1"/>
    <property type="molecule type" value="Genomic_DNA"/>
</dbReference>
<name>A0ABR0PDA0_GOSAR</name>